<proteinExistence type="inferred from homology"/>
<dbReference type="SUPFAM" id="SSF103088">
    <property type="entry name" value="OmpA-like"/>
    <property type="match status" value="1"/>
</dbReference>
<gene>
    <name evidence="10" type="ORF">V6984_10190</name>
</gene>
<dbReference type="CDD" id="cd07185">
    <property type="entry name" value="OmpA_C-like"/>
    <property type="match status" value="1"/>
</dbReference>
<sequence>MNRLARNKKEEPPKGSPAWMATFADLMNLLLCFFVLLFSMSSVDAQKFSLMAESFSQAFSIFDGGGASSKGGILISNGVNQLFELEQYINSSGEIEEGEITPEDTPDTLSEAEKKIEEAKLRESEELSERLEEAIAEQSLSDVLDVEFTSQYVQITLQGSLLFDSGSTVLKEESLPVLDKIGVMLERYAQSTIEVEGHTDNVPMSGSKYSNNDELSSGRALSVFNYLIEHANLDPAIIKHSGRGEYVPIADNSTAEGRALNRRVEIRIYNSLSSY</sequence>
<dbReference type="InterPro" id="IPR025713">
    <property type="entry name" value="MotB-like_N_dom"/>
</dbReference>
<organism evidence="10 11">
    <name type="scientific">Kineothrix sedimenti</name>
    <dbReference type="NCBI Taxonomy" id="3123317"/>
    <lineage>
        <taxon>Bacteria</taxon>
        <taxon>Bacillati</taxon>
        <taxon>Bacillota</taxon>
        <taxon>Clostridia</taxon>
        <taxon>Lachnospirales</taxon>
        <taxon>Lachnospiraceae</taxon>
        <taxon>Kineothrix</taxon>
    </lineage>
</organism>
<evidence type="ECO:0000256" key="2">
    <source>
        <dbReference type="ARBA" id="ARBA00008914"/>
    </source>
</evidence>
<feature type="coiled-coil region" evidence="8">
    <location>
        <begin position="109"/>
        <end position="141"/>
    </location>
</feature>
<evidence type="ECO:0000256" key="5">
    <source>
        <dbReference type="ARBA" id="ARBA00022989"/>
    </source>
</evidence>
<dbReference type="Pfam" id="PF13677">
    <property type="entry name" value="MotB_plug"/>
    <property type="match status" value="1"/>
</dbReference>
<dbReference type="RefSeq" id="WP_342759673.1">
    <property type="nucleotide sequence ID" value="NZ_CP146256.1"/>
</dbReference>
<keyword evidence="5" id="KW-1133">Transmembrane helix</keyword>
<keyword evidence="4" id="KW-0812">Transmembrane</keyword>
<evidence type="ECO:0000256" key="7">
    <source>
        <dbReference type="PROSITE-ProRule" id="PRU00473"/>
    </source>
</evidence>
<keyword evidence="3" id="KW-1003">Cell membrane</keyword>
<comment type="subcellular location">
    <subcellularLocation>
        <location evidence="1">Cell membrane</location>
        <topology evidence="1">Single-pass membrane protein</topology>
    </subcellularLocation>
</comment>
<dbReference type="InterPro" id="IPR036737">
    <property type="entry name" value="OmpA-like_sf"/>
</dbReference>
<evidence type="ECO:0000256" key="1">
    <source>
        <dbReference type="ARBA" id="ARBA00004162"/>
    </source>
</evidence>
<keyword evidence="8" id="KW-0175">Coiled coil</keyword>
<evidence type="ECO:0000256" key="3">
    <source>
        <dbReference type="ARBA" id="ARBA00022475"/>
    </source>
</evidence>
<protein>
    <submittedName>
        <fullName evidence="10">Flagellar motor protein MotB</fullName>
    </submittedName>
</protein>
<evidence type="ECO:0000256" key="4">
    <source>
        <dbReference type="ARBA" id="ARBA00022692"/>
    </source>
</evidence>
<dbReference type="PANTHER" id="PTHR30329:SF21">
    <property type="entry name" value="LIPOPROTEIN YIAD-RELATED"/>
    <property type="match status" value="1"/>
</dbReference>
<evidence type="ECO:0000313" key="11">
    <source>
        <dbReference type="Proteomes" id="UP001451571"/>
    </source>
</evidence>
<reference evidence="10 11" key="1">
    <citation type="submission" date="2024-02" db="EMBL/GenBank/DDBJ databases">
        <title>Bacterial strain from lacustrine sediment.</title>
        <authorList>
            <person name="Petit C."/>
            <person name="Fadhlaoui K."/>
        </authorList>
    </citation>
    <scope>NUCLEOTIDE SEQUENCE [LARGE SCALE GENOMIC DNA]</scope>
    <source>
        <strain evidence="10 11">IPX-CK</strain>
    </source>
</reference>
<name>A0ABZ3F0R3_9FIRM</name>
<keyword evidence="11" id="KW-1185">Reference proteome</keyword>
<dbReference type="InterPro" id="IPR006665">
    <property type="entry name" value="OmpA-like"/>
</dbReference>
<keyword evidence="10" id="KW-0966">Cell projection</keyword>
<feature type="domain" description="OmpA-like" evidence="9">
    <location>
        <begin position="150"/>
        <end position="272"/>
    </location>
</feature>
<keyword evidence="10" id="KW-0969">Cilium</keyword>
<dbReference type="PANTHER" id="PTHR30329">
    <property type="entry name" value="STATOR ELEMENT OF FLAGELLAR MOTOR COMPLEX"/>
    <property type="match status" value="1"/>
</dbReference>
<accession>A0ABZ3F0R3</accession>
<dbReference type="Proteomes" id="UP001451571">
    <property type="component" value="Chromosome"/>
</dbReference>
<dbReference type="EMBL" id="CP146256">
    <property type="protein sequence ID" value="XAH76101.1"/>
    <property type="molecule type" value="Genomic_DNA"/>
</dbReference>
<comment type="similarity">
    <text evidence="2">Belongs to the MotB family.</text>
</comment>
<dbReference type="Gene3D" id="3.30.1330.60">
    <property type="entry name" value="OmpA-like domain"/>
    <property type="match status" value="1"/>
</dbReference>
<evidence type="ECO:0000256" key="8">
    <source>
        <dbReference type="SAM" id="Coils"/>
    </source>
</evidence>
<keyword evidence="10" id="KW-0282">Flagellum</keyword>
<dbReference type="Pfam" id="PF00691">
    <property type="entry name" value="OmpA"/>
    <property type="match status" value="1"/>
</dbReference>
<dbReference type="InterPro" id="IPR050330">
    <property type="entry name" value="Bact_OuterMem_StrucFunc"/>
</dbReference>
<evidence type="ECO:0000313" key="10">
    <source>
        <dbReference type="EMBL" id="XAH76101.1"/>
    </source>
</evidence>
<dbReference type="PROSITE" id="PS51123">
    <property type="entry name" value="OMPA_2"/>
    <property type="match status" value="1"/>
</dbReference>
<evidence type="ECO:0000259" key="9">
    <source>
        <dbReference type="PROSITE" id="PS51123"/>
    </source>
</evidence>
<keyword evidence="6 7" id="KW-0472">Membrane</keyword>
<evidence type="ECO:0000256" key="6">
    <source>
        <dbReference type="ARBA" id="ARBA00023136"/>
    </source>
</evidence>